<protein>
    <recommendedName>
        <fullName evidence="5">Translation initiation factor 2</fullName>
    </recommendedName>
</protein>
<comment type="caution">
    <text evidence="3">The sequence shown here is derived from an EMBL/GenBank/DDBJ whole genome shotgun (WGS) entry which is preliminary data.</text>
</comment>
<evidence type="ECO:0000313" key="4">
    <source>
        <dbReference type="Proteomes" id="UP000578819"/>
    </source>
</evidence>
<evidence type="ECO:0000256" key="1">
    <source>
        <dbReference type="SAM" id="MobiDB-lite"/>
    </source>
</evidence>
<proteinExistence type="predicted"/>
<dbReference type="AlphaFoldDB" id="A0A7W7ST13"/>
<feature type="transmembrane region" description="Helical" evidence="2">
    <location>
        <begin position="82"/>
        <end position="106"/>
    </location>
</feature>
<evidence type="ECO:0008006" key="5">
    <source>
        <dbReference type="Google" id="ProtNLM"/>
    </source>
</evidence>
<keyword evidence="2" id="KW-0472">Membrane</keyword>
<evidence type="ECO:0000313" key="3">
    <source>
        <dbReference type="EMBL" id="MBB4959817.1"/>
    </source>
</evidence>
<name>A0A7W7ST13_9ACTN</name>
<keyword evidence="2" id="KW-0812">Transmembrane</keyword>
<dbReference type="Proteomes" id="UP000578819">
    <property type="component" value="Unassembled WGS sequence"/>
</dbReference>
<reference evidence="3 4" key="1">
    <citation type="submission" date="2020-08" db="EMBL/GenBank/DDBJ databases">
        <title>Sequencing the genomes of 1000 actinobacteria strains.</title>
        <authorList>
            <person name="Klenk H.-P."/>
        </authorList>
    </citation>
    <scope>NUCLEOTIDE SEQUENCE [LARGE SCALE GENOMIC DNA]</scope>
    <source>
        <strain evidence="3 4">DSM 45886</strain>
    </source>
</reference>
<keyword evidence="4" id="KW-1185">Reference proteome</keyword>
<sequence>MTTPSGATPDDSLWRRPADPAAEAPPPAHPVPPPPSYPGPPQAAPPPPGWRPPVHLQPPPPRQLPAQDLPALDEAERGARTVTYGVGLIAGAALVVVVCLLCSRLLF</sequence>
<gene>
    <name evidence="3" type="ORF">FHR38_003550</name>
</gene>
<organism evidence="3 4">
    <name type="scientific">Micromonospora polyrhachis</name>
    <dbReference type="NCBI Taxonomy" id="1282883"/>
    <lineage>
        <taxon>Bacteria</taxon>
        <taxon>Bacillati</taxon>
        <taxon>Actinomycetota</taxon>
        <taxon>Actinomycetes</taxon>
        <taxon>Micromonosporales</taxon>
        <taxon>Micromonosporaceae</taxon>
        <taxon>Micromonospora</taxon>
    </lineage>
</organism>
<dbReference type="RefSeq" id="WP_184535686.1">
    <property type="nucleotide sequence ID" value="NZ_JACHJW010000001.1"/>
</dbReference>
<feature type="compositionally biased region" description="Pro residues" evidence="1">
    <location>
        <begin position="23"/>
        <end position="63"/>
    </location>
</feature>
<feature type="region of interest" description="Disordered" evidence="1">
    <location>
        <begin position="1"/>
        <end position="74"/>
    </location>
</feature>
<keyword evidence="2" id="KW-1133">Transmembrane helix</keyword>
<dbReference type="EMBL" id="JACHJW010000001">
    <property type="protein sequence ID" value="MBB4959817.1"/>
    <property type="molecule type" value="Genomic_DNA"/>
</dbReference>
<accession>A0A7W7ST13</accession>
<evidence type="ECO:0000256" key="2">
    <source>
        <dbReference type="SAM" id="Phobius"/>
    </source>
</evidence>